<evidence type="ECO:0000313" key="3">
    <source>
        <dbReference type="EMBL" id="GBP23257.1"/>
    </source>
</evidence>
<gene>
    <name evidence="3" type="ORF">EVAR_75970_1</name>
</gene>
<protein>
    <submittedName>
        <fullName evidence="3">Uncharacterized protein</fullName>
    </submittedName>
</protein>
<reference evidence="3 4" key="1">
    <citation type="journal article" date="2019" name="Commun. Biol.">
        <title>The bagworm genome reveals a unique fibroin gene that provides high tensile strength.</title>
        <authorList>
            <person name="Kono N."/>
            <person name="Nakamura H."/>
            <person name="Ohtoshi R."/>
            <person name="Tomita M."/>
            <person name="Numata K."/>
            <person name="Arakawa K."/>
        </authorList>
    </citation>
    <scope>NUCLEOTIDE SEQUENCE [LARGE SCALE GENOMIC DNA]</scope>
</reference>
<comment type="caution">
    <text evidence="3">The sequence shown here is derived from an EMBL/GenBank/DDBJ whole genome shotgun (WGS) entry which is preliminary data.</text>
</comment>
<keyword evidence="2" id="KW-1133">Transmembrane helix</keyword>
<keyword evidence="4" id="KW-1185">Reference proteome</keyword>
<proteinExistence type="predicted"/>
<feature type="region of interest" description="Disordered" evidence="1">
    <location>
        <begin position="84"/>
        <end position="113"/>
    </location>
</feature>
<dbReference type="AlphaFoldDB" id="A0A4C1UAZ1"/>
<feature type="transmembrane region" description="Helical" evidence="2">
    <location>
        <begin position="18"/>
        <end position="36"/>
    </location>
</feature>
<keyword evidence="2" id="KW-0812">Transmembrane</keyword>
<dbReference type="Proteomes" id="UP000299102">
    <property type="component" value="Unassembled WGS sequence"/>
</dbReference>
<evidence type="ECO:0000256" key="1">
    <source>
        <dbReference type="SAM" id="MobiDB-lite"/>
    </source>
</evidence>
<name>A0A4C1UAZ1_EUMVA</name>
<keyword evidence="2" id="KW-0472">Membrane</keyword>
<evidence type="ECO:0000256" key="2">
    <source>
        <dbReference type="SAM" id="Phobius"/>
    </source>
</evidence>
<dbReference type="EMBL" id="BGZK01000149">
    <property type="protein sequence ID" value="GBP23257.1"/>
    <property type="molecule type" value="Genomic_DNA"/>
</dbReference>
<organism evidence="3 4">
    <name type="scientific">Eumeta variegata</name>
    <name type="common">Bagworm moth</name>
    <name type="synonym">Eumeta japonica</name>
    <dbReference type="NCBI Taxonomy" id="151549"/>
    <lineage>
        <taxon>Eukaryota</taxon>
        <taxon>Metazoa</taxon>
        <taxon>Ecdysozoa</taxon>
        <taxon>Arthropoda</taxon>
        <taxon>Hexapoda</taxon>
        <taxon>Insecta</taxon>
        <taxon>Pterygota</taxon>
        <taxon>Neoptera</taxon>
        <taxon>Endopterygota</taxon>
        <taxon>Lepidoptera</taxon>
        <taxon>Glossata</taxon>
        <taxon>Ditrysia</taxon>
        <taxon>Tineoidea</taxon>
        <taxon>Psychidae</taxon>
        <taxon>Oiketicinae</taxon>
        <taxon>Eumeta</taxon>
    </lineage>
</organism>
<sequence>MHFARNISSSVGAASAKWQVIIGTVIALIWPTAAHARARRICVKMVFTGRQSDQCLDAGCRCELRGATRTNTARRQLIACRREFSPHRQPAGHGETAVISRGDGAGRRSPTLN</sequence>
<accession>A0A4C1UAZ1</accession>
<evidence type="ECO:0000313" key="4">
    <source>
        <dbReference type="Proteomes" id="UP000299102"/>
    </source>
</evidence>